<protein>
    <submittedName>
        <fullName evidence="1">Uncharacterized protein</fullName>
    </submittedName>
</protein>
<dbReference type="AlphaFoldDB" id="A0A2B4RDU3"/>
<dbReference type="Proteomes" id="UP000225706">
    <property type="component" value="Unassembled WGS sequence"/>
</dbReference>
<comment type="caution">
    <text evidence="1">The sequence shown here is derived from an EMBL/GenBank/DDBJ whole genome shotgun (WGS) entry which is preliminary data.</text>
</comment>
<dbReference type="OrthoDB" id="10068685at2759"/>
<evidence type="ECO:0000313" key="2">
    <source>
        <dbReference type="Proteomes" id="UP000225706"/>
    </source>
</evidence>
<keyword evidence="2" id="KW-1185">Reference proteome</keyword>
<name>A0A2B4RDU3_STYPI</name>
<evidence type="ECO:0000313" key="1">
    <source>
        <dbReference type="EMBL" id="PFX14527.1"/>
    </source>
</evidence>
<accession>A0A2B4RDU3</accession>
<organism evidence="1 2">
    <name type="scientific">Stylophora pistillata</name>
    <name type="common">Smooth cauliflower coral</name>
    <dbReference type="NCBI Taxonomy" id="50429"/>
    <lineage>
        <taxon>Eukaryota</taxon>
        <taxon>Metazoa</taxon>
        <taxon>Cnidaria</taxon>
        <taxon>Anthozoa</taxon>
        <taxon>Hexacorallia</taxon>
        <taxon>Scleractinia</taxon>
        <taxon>Astrocoeniina</taxon>
        <taxon>Pocilloporidae</taxon>
        <taxon>Stylophora</taxon>
    </lineage>
</organism>
<reference evidence="2" key="1">
    <citation type="journal article" date="2017" name="bioRxiv">
        <title>Comparative analysis of the genomes of Stylophora pistillata and Acropora digitifera provides evidence for extensive differences between species of corals.</title>
        <authorList>
            <person name="Voolstra C.R."/>
            <person name="Li Y."/>
            <person name="Liew Y.J."/>
            <person name="Baumgarten S."/>
            <person name="Zoccola D."/>
            <person name="Flot J.-F."/>
            <person name="Tambutte S."/>
            <person name="Allemand D."/>
            <person name="Aranda M."/>
        </authorList>
    </citation>
    <scope>NUCLEOTIDE SEQUENCE [LARGE SCALE GENOMIC DNA]</scope>
</reference>
<proteinExistence type="predicted"/>
<sequence length="201" mass="22707">MDESDREISESDLSYYEEEVEVNAYGSPIRPIRTVNRAQCPRETTVNGTVAAPSTSDANSNRMVCNFKNTCSRKKSARYEGCPCQNANLKCSKNCKCGTKKAPCKNQVEEGQEIGNPSAFARHRQAVEDSQREIKEFVTKLTSNDKDQLLVSLLSQQKTNYTVHLKRTFLCETVSERQLRNSRKYSRGNRTLKKGPVSLIL</sequence>
<gene>
    <name evidence="1" type="ORF">AWC38_SpisGene21306</name>
</gene>
<dbReference type="EMBL" id="LSMT01000767">
    <property type="protein sequence ID" value="PFX14527.1"/>
    <property type="molecule type" value="Genomic_DNA"/>
</dbReference>